<dbReference type="HOGENOM" id="CLU_2263885_0_0_1"/>
<accession>X0LT73</accession>
<sequence length="103" mass="11416">MYRVMFQYFLVPSHLALHIGASSQLIPGTNVSSTPQSYGIGSVQQYRTRGNPYPSCKTHTAREKGSKGFVSAFISATDCYPLTSHTLNHPMDHGPRDTTRLSR</sequence>
<gene>
    <name evidence="1" type="ORF">FOTG_05329</name>
</gene>
<dbReference type="EMBL" id="JH657926">
    <property type="protein sequence ID" value="EXM29098.1"/>
    <property type="molecule type" value="Genomic_DNA"/>
</dbReference>
<dbReference type="AlphaFoldDB" id="X0LT73"/>
<protein>
    <submittedName>
        <fullName evidence="1">Uncharacterized protein</fullName>
    </submittedName>
</protein>
<reference evidence="1" key="2">
    <citation type="submission" date="2012-05" db="EMBL/GenBank/DDBJ databases">
        <title>The Genome Annotation of Fusarium oxysporum Cotton.</title>
        <authorList>
            <consortium name="The Broad Institute Genomics Platform"/>
            <person name="Ma L.-J."/>
            <person name="Corby-Kistler H."/>
            <person name="Broz K."/>
            <person name="Gale L.R."/>
            <person name="Jonkers W."/>
            <person name="O'Donnell K."/>
            <person name="Ploetz R."/>
            <person name="Steinberg C."/>
            <person name="Schwartz D.C."/>
            <person name="VanEtten H."/>
            <person name="Zhou S."/>
            <person name="Young S.K."/>
            <person name="Zeng Q."/>
            <person name="Gargeya S."/>
            <person name="Fitzgerald M."/>
            <person name="Abouelleil A."/>
            <person name="Alvarado L."/>
            <person name="Chapman S.B."/>
            <person name="Gainer-Dewar J."/>
            <person name="Goldberg J."/>
            <person name="Griggs A."/>
            <person name="Gujja S."/>
            <person name="Hansen M."/>
            <person name="Howarth C."/>
            <person name="Imamovic A."/>
            <person name="Ireland A."/>
            <person name="Larimer J."/>
            <person name="McCowan C."/>
            <person name="Murphy C."/>
            <person name="Pearson M."/>
            <person name="Poon T.W."/>
            <person name="Priest M."/>
            <person name="Roberts A."/>
            <person name="Saif S."/>
            <person name="Shea T."/>
            <person name="Sykes S."/>
            <person name="Wortman J."/>
            <person name="Nusbaum C."/>
            <person name="Birren B."/>
        </authorList>
    </citation>
    <scope>NUCLEOTIDE SEQUENCE</scope>
    <source>
        <strain evidence="1">25433</strain>
    </source>
</reference>
<dbReference type="Proteomes" id="UP000030701">
    <property type="component" value="Unassembled WGS sequence"/>
</dbReference>
<proteinExistence type="predicted"/>
<name>X0LT73_FUSOX</name>
<evidence type="ECO:0000313" key="1">
    <source>
        <dbReference type="EMBL" id="EXM29098.1"/>
    </source>
</evidence>
<organism evidence="1">
    <name type="scientific">Fusarium oxysporum f. sp. vasinfectum 25433</name>
    <dbReference type="NCBI Taxonomy" id="1089449"/>
    <lineage>
        <taxon>Eukaryota</taxon>
        <taxon>Fungi</taxon>
        <taxon>Dikarya</taxon>
        <taxon>Ascomycota</taxon>
        <taxon>Pezizomycotina</taxon>
        <taxon>Sordariomycetes</taxon>
        <taxon>Hypocreomycetidae</taxon>
        <taxon>Hypocreales</taxon>
        <taxon>Nectriaceae</taxon>
        <taxon>Fusarium</taxon>
        <taxon>Fusarium oxysporum species complex</taxon>
    </lineage>
</organism>
<reference evidence="1" key="1">
    <citation type="submission" date="2011-11" db="EMBL/GenBank/DDBJ databases">
        <title>The Genome Sequence of Fusarium oxysporum Cotton.</title>
        <authorList>
            <consortium name="The Broad Institute Genome Sequencing Platform"/>
            <person name="Ma L.-J."/>
            <person name="Gale L.R."/>
            <person name="Schwartz D.C."/>
            <person name="Zhou S."/>
            <person name="Corby-Kistler H."/>
            <person name="Young S.K."/>
            <person name="Zeng Q."/>
            <person name="Gargeya S."/>
            <person name="Fitzgerald M."/>
            <person name="Haas B."/>
            <person name="Abouelleil A."/>
            <person name="Alvarado L."/>
            <person name="Arachchi H.M."/>
            <person name="Berlin A."/>
            <person name="Brown A."/>
            <person name="Chapman S.B."/>
            <person name="Chen Z."/>
            <person name="Dunbar C."/>
            <person name="Freedman E."/>
            <person name="Gearin G."/>
            <person name="Goldberg J."/>
            <person name="Griggs A."/>
            <person name="Gujja S."/>
            <person name="Heiman D."/>
            <person name="Howarth C."/>
            <person name="Larson L."/>
            <person name="Lui A."/>
            <person name="MacDonald P.J.P."/>
            <person name="Montmayeur A."/>
            <person name="Murphy C."/>
            <person name="Neiman D."/>
            <person name="Pearson M."/>
            <person name="Priest M."/>
            <person name="Roberts A."/>
            <person name="Saif S."/>
            <person name="Shea T."/>
            <person name="Shenoy N."/>
            <person name="Sisk P."/>
            <person name="Stolte C."/>
            <person name="Sykes S."/>
            <person name="Wortman J."/>
            <person name="Nusbaum C."/>
            <person name="Birren B."/>
        </authorList>
    </citation>
    <scope>NUCLEOTIDE SEQUENCE [LARGE SCALE GENOMIC DNA]</scope>
    <source>
        <strain evidence="1">25433</strain>
    </source>
</reference>